<sequence>MSALSFAVHNDKENVGVSKGINLKSIGSKNKGIHVQPTPRKALIDVNHDSRVSLGVLNSFTKESHLYPLKTHPKVSSGVENIPQGTSIKKIEAKKTPKLQTKVLKNSKENSTSVNVDVKPKKKHTITPQPPASTSDDEEESIFPKSQRLSSYVDKLLTWRPPCLFGTIPDSEPESDNDDALMDKLVNTPVLFPEVALPEFSEQDLDLMIDLLPLDVPEPDIDQDNRVPNTACSSVQFSTKDLDLSIDLQPLEETKTDDKVIFDATPNTSLSLGTLQMLCNYDSHQTKD</sequence>
<gene>
    <name evidence="2" type="primary">106067826</name>
</gene>
<evidence type="ECO:0000313" key="3">
    <source>
        <dbReference type="Proteomes" id="UP000076420"/>
    </source>
</evidence>
<organism evidence="2 3">
    <name type="scientific">Biomphalaria glabrata</name>
    <name type="common">Bloodfluke planorb</name>
    <name type="synonym">Freshwater snail</name>
    <dbReference type="NCBI Taxonomy" id="6526"/>
    <lineage>
        <taxon>Eukaryota</taxon>
        <taxon>Metazoa</taxon>
        <taxon>Spiralia</taxon>
        <taxon>Lophotrochozoa</taxon>
        <taxon>Mollusca</taxon>
        <taxon>Gastropoda</taxon>
        <taxon>Heterobranchia</taxon>
        <taxon>Euthyneura</taxon>
        <taxon>Panpulmonata</taxon>
        <taxon>Hygrophila</taxon>
        <taxon>Lymnaeoidea</taxon>
        <taxon>Planorbidae</taxon>
        <taxon>Biomphalaria</taxon>
    </lineage>
</organism>
<feature type="region of interest" description="Disordered" evidence="1">
    <location>
        <begin position="104"/>
        <end position="143"/>
    </location>
</feature>
<accession>A0A2C9KW54</accession>
<name>A0A2C9KW54_BIOGL</name>
<dbReference type="VEuPathDB" id="VectorBase:BGLAX_048312"/>
<dbReference type="EnsemblMetazoa" id="BGLB024174-RB">
    <property type="protein sequence ID" value="BGLB024174-PB"/>
    <property type="gene ID" value="BGLB024174"/>
</dbReference>
<dbReference type="AlphaFoldDB" id="A0A2C9KW54"/>
<evidence type="ECO:0000256" key="1">
    <source>
        <dbReference type="SAM" id="MobiDB-lite"/>
    </source>
</evidence>
<proteinExistence type="predicted"/>
<dbReference type="Proteomes" id="UP000076420">
    <property type="component" value="Unassembled WGS sequence"/>
</dbReference>
<evidence type="ECO:0000313" key="2">
    <source>
        <dbReference type="EnsemblMetazoa" id="BGLB024174-PB"/>
    </source>
</evidence>
<dbReference type="KEGG" id="bgt:106067826"/>
<reference evidence="2" key="1">
    <citation type="submission" date="2020-05" db="UniProtKB">
        <authorList>
            <consortium name="EnsemblMetazoa"/>
        </authorList>
    </citation>
    <scope>IDENTIFICATION</scope>
    <source>
        <strain evidence="2">BB02</strain>
    </source>
</reference>
<dbReference type="OrthoDB" id="6159946at2759"/>
<dbReference type="VEuPathDB" id="VectorBase:BGLB024174"/>
<protein>
    <submittedName>
        <fullName evidence="2">Uncharacterized protein</fullName>
    </submittedName>
</protein>